<dbReference type="GO" id="GO:0098703">
    <property type="term" value="P:calcium ion import across plasma membrane"/>
    <property type="evidence" value="ECO:0007669"/>
    <property type="project" value="InterPro"/>
</dbReference>
<dbReference type="InterPro" id="IPR036790">
    <property type="entry name" value="Frizzled_dom_sf"/>
</dbReference>
<feature type="signal peptide" evidence="1">
    <location>
        <begin position="1"/>
        <end position="19"/>
    </location>
</feature>
<comment type="caution">
    <text evidence="2">The sequence shown here is derived from an EMBL/GenBank/DDBJ whole genome shotgun (WGS) entry which is preliminary data.</text>
</comment>
<gene>
    <name evidence="2" type="ORF">RI543_005118</name>
</gene>
<protein>
    <recommendedName>
        <fullName evidence="4">Stretch-activated cation channel Mid1</fullName>
    </recommendedName>
</protein>
<accession>A0AAN7VZ31</accession>
<name>A0AAN7VZ31_9SACH</name>
<dbReference type="Gene3D" id="1.10.2000.10">
    <property type="entry name" value="Frizzled cysteine-rich domain"/>
    <property type="match status" value="1"/>
</dbReference>
<keyword evidence="1" id="KW-0732">Signal</keyword>
<dbReference type="AlphaFoldDB" id="A0AAN7VZ31"/>
<organism evidence="2 3">
    <name type="scientific">Arxiozyma heterogenica</name>
    <dbReference type="NCBI Taxonomy" id="278026"/>
    <lineage>
        <taxon>Eukaryota</taxon>
        <taxon>Fungi</taxon>
        <taxon>Dikarya</taxon>
        <taxon>Ascomycota</taxon>
        <taxon>Saccharomycotina</taxon>
        <taxon>Saccharomycetes</taxon>
        <taxon>Saccharomycetales</taxon>
        <taxon>Saccharomycetaceae</taxon>
        <taxon>Arxiozyma</taxon>
    </lineage>
</organism>
<dbReference type="Pfam" id="PF12929">
    <property type="entry name" value="Mid1"/>
    <property type="match status" value="1"/>
</dbReference>
<dbReference type="PANTHER" id="PTHR39142:SF1">
    <property type="entry name" value="AEL197CP"/>
    <property type="match status" value="1"/>
</dbReference>
<evidence type="ECO:0000256" key="1">
    <source>
        <dbReference type="SAM" id="SignalP"/>
    </source>
</evidence>
<dbReference type="PANTHER" id="PTHR39142">
    <property type="entry name" value="MID1P"/>
    <property type="match status" value="1"/>
</dbReference>
<reference evidence="3" key="1">
    <citation type="submission" date="2023-07" db="EMBL/GenBank/DDBJ databases">
        <title>A draft genome of Kazachstania heterogenica Y-27499.</title>
        <authorList>
            <person name="Donic C."/>
            <person name="Kralova J.S."/>
            <person name="Fidel L."/>
            <person name="Ben-Dor S."/>
            <person name="Jung S."/>
        </authorList>
    </citation>
    <scope>NUCLEOTIDE SEQUENCE [LARGE SCALE GENOMIC DNA]</scope>
    <source>
        <strain evidence="3">Y27499</strain>
    </source>
</reference>
<feature type="chain" id="PRO_5042896961" description="Stretch-activated cation channel Mid1" evidence="1">
    <location>
        <begin position="20"/>
        <end position="540"/>
    </location>
</feature>
<dbReference type="EMBL" id="JAWIZZ010000073">
    <property type="protein sequence ID" value="KAK5773601.1"/>
    <property type="molecule type" value="Genomic_DNA"/>
</dbReference>
<dbReference type="Proteomes" id="UP001306508">
    <property type="component" value="Unassembled WGS sequence"/>
</dbReference>
<evidence type="ECO:0008006" key="4">
    <source>
        <dbReference type="Google" id="ProtNLM"/>
    </source>
</evidence>
<proteinExistence type="predicted"/>
<dbReference type="InterPro" id="IPR024338">
    <property type="entry name" value="MID1/Yam8"/>
</dbReference>
<keyword evidence="3" id="KW-1185">Reference proteome</keyword>
<evidence type="ECO:0000313" key="3">
    <source>
        <dbReference type="Proteomes" id="UP001306508"/>
    </source>
</evidence>
<dbReference type="GO" id="GO:0005262">
    <property type="term" value="F:calcium channel activity"/>
    <property type="evidence" value="ECO:0007669"/>
    <property type="project" value="InterPro"/>
</dbReference>
<evidence type="ECO:0000313" key="2">
    <source>
        <dbReference type="EMBL" id="KAK5773601.1"/>
    </source>
</evidence>
<sequence length="540" mass="61070">MIDSLIFWFGWLFISSVYGQKYGRFDQTGNGLVEDFMANSFNISSWKPISANITPGQQHFYSFPININASGTGFAPSYEVLVFISGTICRYPLYLPNDRFAMEQNIKNNVTNDVELAMWYSFNKSMATNRSLAIRQLFSAGYVESLAVSPVKVIYNSTNNTLIDTLTYPDLYVMVQLFNTTTNEPLESASANQDLVWNYNLAISETDLVYQWDERSWLELLDTDDNSALLMSGNVTSDSLSASTNYTLYDPSLYDVYIYTEEEYNKIVNADLTYSLCAIKNGNYLTTSATENTTSKNLDENQLRVQKYVSSSNYGMSEYFYVTGLNASTTYYSFLVKKVAQSGNLTDVGGILFAAESFTTMDDDTCSLIHSLEFCRGVAYAVPSSSLAGHNKTLLAATYEAIASQLYTNFSYALQLIPCDAELDARYSPLRTCDDCAESYKNWLCAVTFPRCTTVESQYYIKRKKGESRNSFINSFIRPLRDYYEILPCINMCYNMVRDCPSAFGFACPSSDKHEELLLHSYNYYVEDADVPTCYTLSNN</sequence>